<evidence type="ECO:0000313" key="2">
    <source>
        <dbReference type="Proteomes" id="UP001362999"/>
    </source>
</evidence>
<organism evidence="1 2">
    <name type="scientific">Favolaschia claudopus</name>
    <dbReference type="NCBI Taxonomy" id="2862362"/>
    <lineage>
        <taxon>Eukaryota</taxon>
        <taxon>Fungi</taxon>
        <taxon>Dikarya</taxon>
        <taxon>Basidiomycota</taxon>
        <taxon>Agaricomycotina</taxon>
        <taxon>Agaricomycetes</taxon>
        <taxon>Agaricomycetidae</taxon>
        <taxon>Agaricales</taxon>
        <taxon>Marasmiineae</taxon>
        <taxon>Mycenaceae</taxon>
        <taxon>Favolaschia</taxon>
    </lineage>
</organism>
<reference evidence="1 2" key="1">
    <citation type="journal article" date="2024" name="J Genomics">
        <title>Draft genome sequencing and assembly of Favolaschia claudopus CIRM-BRFM 2984 isolated from oak limbs.</title>
        <authorList>
            <person name="Navarro D."/>
            <person name="Drula E."/>
            <person name="Chaduli D."/>
            <person name="Cazenave R."/>
            <person name="Ahrendt S."/>
            <person name="Wang J."/>
            <person name="Lipzen A."/>
            <person name="Daum C."/>
            <person name="Barry K."/>
            <person name="Grigoriev I.V."/>
            <person name="Favel A."/>
            <person name="Rosso M.N."/>
            <person name="Martin F."/>
        </authorList>
    </citation>
    <scope>NUCLEOTIDE SEQUENCE [LARGE SCALE GENOMIC DNA]</scope>
    <source>
        <strain evidence="1 2">CIRM-BRFM 2984</strain>
    </source>
</reference>
<dbReference type="AlphaFoldDB" id="A0AAV9ZIQ4"/>
<keyword evidence="2" id="KW-1185">Reference proteome</keyword>
<proteinExistence type="predicted"/>
<gene>
    <name evidence="1" type="ORF">R3P38DRAFT_2477489</name>
</gene>
<dbReference type="EMBL" id="JAWWNJ010000139">
    <property type="protein sequence ID" value="KAK6984278.1"/>
    <property type="molecule type" value="Genomic_DNA"/>
</dbReference>
<dbReference type="Proteomes" id="UP001362999">
    <property type="component" value="Unassembled WGS sequence"/>
</dbReference>
<sequence>LTKIKLHLLVHIPDDVRRFGPLIRFATEIYESYNGVFRLNSILSNRLAPSRDIAVKFASMDRVKHFLSGGYW</sequence>
<feature type="non-terminal residue" evidence="1">
    <location>
        <position position="1"/>
    </location>
</feature>
<protein>
    <submittedName>
        <fullName evidence="1">Uncharacterized protein</fullName>
    </submittedName>
</protein>
<feature type="non-terminal residue" evidence="1">
    <location>
        <position position="72"/>
    </location>
</feature>
<evidence type="ECO:0000313" key="1">
    <source>
        <dbReference type="EMBL" id="KAK6984278.1"/>
    </source>
</evidence>
<accession>A0AAV9ZIQ4</accession>
<comment type="caution">
    <text evidence="1">The sequence shown here is derived from an EMBL/GenBank/DDBJ whole genome shotgun (WGS) entry which is preliminary data.</text>
</comment>
<name>A0AAV9ZIQ4_9AGAR</name>